<reference evidence="11 12" key="1">
    <citation type="submission" date="2020-03" db="EMBL/GenBank/DDBJ databases">
        <title>Dissostichus mawsoni Genome sequencing and assembly.</title>
        <authorList>
            <person name="Park H."/>
        </authorList>
    </citation>
    <scope>NUCLEOTIDE SEQUENCE [LARGE SCALE GENOMIC DNA]</scope>
    <source>
        <strain evidence="11">DM0001</strain>
        <tissue evidence="11">Muscle</tissue>
    </source>
</reference>
<organism evidence="11 12">
    <name type="scientific">Dissostichus mawsoni</name>
    <name type="common">Antarctic cod</name>
    <dbReference type="NCBI Taxonomy" id="36200"/>
    <lineage>
        <taxon>Eukaryota</taxon>
        <taxon>Metazoa</taxon>
        <taxon>Chordata</taxon>
        <taxon>Craniata</taxon>
        <taxon>Vertebrata</taxon>
        <taxon>Euteleostomi</taxon>
        <taxon>Actinopterygii</taxon>
        <taxon>Neopterygii</taxon>
        <taxon>Teleostei</taxon>
        <taxon>Neoteleostei</taxon>
        <taxon>Acanthomorphata</taxon>
        <taxon>Eupercaria</taxon>
        <taxon>Perciformes</taxon>
        <taxon>Notothenioidei</taxon>
        <taxon>Nototheniidae</taxon>
        <taxon>Dissostichus</taxon>
    </lineage>
</organism>
<feature type="compositionally biased region" description="Polar residues" evidence="8">
    <location>
        <begin position="264"/>
        <end position="278"/>
    </location>
</feature>
<dbReference type="PANTHER" id="PTHR23292:SF28">
    <property type="entry name" value="LIPOPOLYSACCHARIDE-INDUCED TUMOR NECROSIS FACTOR-ALPHA FACTOR-LIKE"/>
    <property type="match status" value="1"/>
</dbReference>
<evidence type="ECO:0000313" key="11">
    <source>
        <dbReference type="EMBL" id="KAF3852147.1"/>
    </source>
</evidence>
<accession>A0A7J5YUH7</accession>
<name>A0A7J5YUH7_DISMA</name>
<dbReference type="OrthoDB" id="8963734at2759"/>
<comment type="similarity">
    <text evidence="4">Belongs to the CDIP1/LITAF family.</text>
</comment>
<feature type="compositionally biased region" description="Basic and acidic residues" evidence="8">
    <location>
        <begin position="296"/>
        <end position="308"/>
    </location>
</feature>
<evidence type="ECO:0000256" key="6">
    <source>
        <dbReference type="ARBA" id="ARBA00022833"/>
    </source>
</evidence>
<dbReference type="AlphaFoldDB" id="A0A7J5YUH7"/>
<comment type="caution">
    <text evidence="11">The sequence shown here is derived from an EMBL/GenBank/DDBJ whole genome shotgun (WGS) entry which is preliminary data.</text>
</comment>
<dbReference type="GO" id="GO:0008270">
    <property type="term" value="F:zinc ion binding"/>
    <property type="evidence" value="ECO:0007669"/>
    <property type="project" value="TreeGrafter"/>
</dbReference>
<gene>
    <name evidence="11" type="ORF">F7725_005502</name>
</gene>
<dbReference type="Proteomes" id="UP000518266">
    <property type="component" value="Unassembled WGS sequence"/>
</dbReference>
<evidence type="ECO:0000256" key="7">
    <source>
        <dbReference type="ARBA" id="ARBA00023136"/>
    </source>
</evidence>
<dbReference type="GO" id="GO:0005634">
    <property type="term" value="C:nucleus"/>
    <property type="evidence" value="ECO:0007669"/>
    <property type="project" value="TreeGrafter"/>
</dbReference>
<comment type="subcellular location">
    <subcellularLocation>
        <location evidence="1">Endosome membrane</location>
        <topology evidence="1">Peripheral membrane protein</topology>
        <orientation evidence="1">Cytoplasmic side</orientation>
    </subcellularLocation>
    <subcellularLocation>
        <location evidence="2">Late endosome membrane</location>
    </subcellularLocation>
    <subcellularLocation>
        <location evidence="3">Lysosome membrane</location>
        <topology evidence="3">Peripheral membrane protein</topology>
        <orientation evidence="3">Cytoplasmic side</orientation>
    </subcellularLocation>
</comment>
<keyword evidence="5" id="KW-0479">Metal-binding</keyword>
<keyword evidence="6" id="KW-0862">Zinc</keyword>
<evidence type="ECO:0000256" key="5">
    <source>
        <dbReference type="ARBA" id="ARBA00022723"/>
    </source>
</evidence>
<protein>
    <recommendedName>
        <fullName evidence="10">LITAF domain-containing protein</fullName>
    </recommendedName>
</protein>
<evidence type="ECO:0000256" key="4">
    <source>
        <dbReference type="ARBA" id="ARBA00005975"/>
    </source>
</evidence>
<dbReference type="Pfam" id="PF15671">
    <property type="entry name" value="PRR18"/>
    <property type="match status" value="1"/>
</dbReference>
<dbReference type="GO" id="GO:0098574">
    <property type="term" value="C:cytoplasmic side of lysosomal membrane"/>
    <property type="evidence" value="ECO:0007669"/>
    <property type="project" value="TreeGrafter"/>
</dbReference>
<keyword evidence="12" id="KW-1185">Reference proteome</keyword>
<dbReference type="InterPro" id="IPR037519">
    <property type="entry name" value="LITAF_fam"/>
</dbReference>
<feature type="region of interest" description="Disordered" evidence="8">
    <location>
        <begin position="1"/>
        <end position="21"/>
    </location>
</feature>
<feature type="transmembrane region" description="Helical" evidence="9">
    <location>
        <begin position="111"/>
        <end position="133"/>
    </location>
</feature>
<keyword evidence="9" id="KW-1133">Transmembrane helix</keyword>
<dbReference type="InterPro" id="IPR006629">
    <property type="entry name" value="LITAF"/>
</dbReference>
<evidence type="ECO:0000256" key="2">
    <source>
        <dbReference type="ARBA" id="ARBA00004414"/>
    </source>
</evidence>
<evidence type="ECO:0000259" key="10">
    <source>
        <dbReference type="PROSITE" id="PS51837"/>
    </source>
</evidence>
<evidence type="ECO:0000256" key="3">
    <source>
        <dbReference type="ARBA" id="ARBA00004630"/>
    </source>
</evidence>
<dbReference type="PANTHER" id="PTHR23292">
    <property type="entry name" value="LIPOPOLYSACCHARIDE-INDUCED TUMOR NECROSIS FACTOR-ALPHA FACTOR"/>
    <property type="match status" value="1"/>
</dbReference>
<proteinExistence type="inferred from homology"/>
<keyword evidence="9" id="KW-0812">Transmembrane</keyword>
<evidence type="ECO:0000256" key="9">
    <source>
        <dbReference type="SAM" id="Phobius"/>
    </source>
</evidence>
<dbReference type="GO" id="GO:0098560">
    <property type="term" value="C:cytoplasmic side of late endosome membrane"/>
    <property type="evidence" value="ECO:0007669"/>
    <property type="project" value="TreeGrafter"/>
</dbReference>
<feature type="region of interest" description="Disordered" evidence="8">
    <location>
        <begin position="260"/>
        <end position="311"/>
    </location>
</feature>
<dbReference type="SMART" id="SM00714">
    <property type="entry name" value="LITAF"/>
    <property type="match status" value="1"/>
</dbReference>
<feature type="domain" description="LITAF" evidence="10">
    <location>
        <begin position="72"/>
        <end position="156"/>
    </location>
</feature>
<dbReference type="EMBL" id="JAAKFY010000009">
    <property type="protein sequence ID" value="KAF3852147.1"/>
    <property type="molecule type" value="Genomic_DNA"/>
</dbReference>
<dbReference type="PROSITE" id="PS51837">
    <property type="entry name" value="LITAF"/>
    <property type="match status" value="1"/>
</dbReference>
<evidence type="ECO:0000256" key="1">
    <source>
        <dbReference type="ARBA" id="ARBA00004125"/>
    </source>
</evidence>
<evidence type="ECO:0000256" key="8">
    <source>
        <dbReference type="SAM" id="MobiDB-lite"/>
    </source>
</evidence>
<dbReference type="InterPro" id="IPR031369">
    <property type="entry name" value="PRR18"/>
</dbReference>
<keyword evidence="7 9" id="KW-0472">Membrane</keyword>
<dbReference type="Pfam" id="PF10601">
    <property type="entry name" value="zf-LITAF-like"/>
    <property type="match status" value="1"/>
</dbReference>
<sequence>MESLSKADEPFPTPQPHFLPDESQTVRAPRIYHINSPFSPPPPPCFSFSPGIGSSTETYPSLTASPAPIFTPKLKFVSYETELCHSPGLTTCTSCQTRVTTQVIFKVGRHAWLMCLVFVLCFLVLGCCLIPFFVNHFKDAYHTCPRCYRVLHHFNRKTELLSYLVLCVAKMPFIPPVLISRSVSGLSVKERPISNTSTTYFTKIQRGTTLTKVAREDKDGSVKERMALNLKQLGKKSQPRSHLPIAKAVSVAELHAKRKERMLPSSQTDSFPASSSGESLFKKQQHKHVSQSSLKSEPEVKTRPRQQEKVGLTLTLTPDAVLLLQRRNSERRQQSACRNAGSGGGVYGSAFDTFDTRCRRENITKRHQAASEKHSTSNSRVGAKNNCDAHLVDLSSIVKISLLNEQHKYDDVEYEEEDHCVDERVLYVGQDHADQNDSQQSHLVLPEAPRRVVKALAFQEKLPWDPAAQTRQA</sequence>
<evidence type="ECO:0000313" key="12">
    <source>
        <dbReference type="Proteomes" id="UP000518266"/>
    </source>
</evidence>